<dbReference type="CDD" id="cd17324">
    <property type="entry name" value="MFS_NepI_like"/>
    <property type="match status" value="1"/>
</dbReference>
<keyword evidence="9" id="KW-1185">Reference proteome</keyword>
<gene>
    <name evidence="8" type="ORF">EDD27_2695</name>
</gene>
<dbReference type="RefSeq" id="WP_127932699.1">
    <property type="nucleotide sequence ID" value="NZ_SAUN01000001.1"/>
</dbReference>
<name>A0A438M3I1_9ACTN</name>
<evidence type="ECO:0000259" key="7">
    <source>
        <dbReference type="PROSITE" id="PS50850"/>
    </source>
</evidence>
<feature type="transmembrane region" description="Helical" evidence="6">
    <location>
        <begin position="313"/>
        <end position="335"/>
    </location>
</feature>
<sequence>MSGTGRAGLPPAATRNEPLSRRRSGLALGALGLGAFVVGTSELVLVGILDPIATDTGVSIETAGTLVTAYALGIALGGPVLTALTGRVDRRLMLWCTLLVYVAANLLIAVVASFGLLFVSRMVAGSVHGAFIGVASVIAAGLVEPGREGRAISIVFGGVALSTVVGVPLGTLIGQTFGWRATFGGVVVLAALALVLTIALVPAVARKGGGRLTGGARQAMAPPVLATLGIGFLIIGGQFSALTYIEPFLNQVTGVSGGAISAFLLAYGAATAAGTFAGGRLVDRSATATLIVTNAALVGVLGGLYLIGPSPALVAVVLVVWGLVGFGLVSIAIQVRVISLAGQGKDLAASLGASAANAGIATGALIGGQVVAHVGVHYTALAGAAVCLLALPVVLATRSMRPASA</sequence>
<dbReference type="Pfam" id="PF07690">
    <property type="entry name" value="MFS_1"/>
    <property type="match status" value="1"/>
</dbReference>
<feature type="domain" description="Major facilitator superfamily (MFS) profile" evidence="7">
    <location>
        <begin position="27"/>
        <end position="402"/>
    </location>
</feature>
<dbReference type="GO" id="GO:0005886">
    <property type="term" value="C:plasma membrane"/>
    <property type="evidence" value="ECO:0007669"/>
    <property type="project" value="UniProtKB-SubCell"/>
</dbReference>
<evidence type="ECO:0000256" key="3">
    <source>
        <dbReference type="ARBA" id="ARBA00022692"/>
    </source>
</evidence>
<evidence type="ECO:0000256" key="1">
    <source>
        <dbReference type="ARBA" id="ARBA00004651"/>
    </source>
</evidence>
<evidence type="ECO:0000256" key="6">
    <source>
        <dbReference type="SAM" id="Phobius"/>
    </source>
</evidence>
<organism evidence="8 9">
    <name type="scientific">Nonomuraea polychroma</name>
    <dbReference type="NCBI Taxonomy" id="46176"/>
    <lineage>
        <taxon>Bacteria</taxon>
        <taxon>Bacillati</taxon>
        <taxon>Actinomycetota</taxon>
        <taxon>Actinomycetes</taxon>
        <taxon>Streptosporangiales</taxon>
        <taxon>Streptosporangiaceae</taxon>
        <taxon>Nonomuraea</taxon>
    </lineage>
</organism>
<feature type="transmembrane region" description="Helical" evidence="6">
    <location>
        <begin position="69"/>
        <end position="86"/>
    </location>
</feature>
<accession>A0A438M3I1</accession>
<dbReference type="Gene3D" id="1.20.1250.20">
    <property type="entry name" value="MFS general substrate transporter like domains"/>
    <property type="match status" value="1"/>
</dbReference>
<evidence type="ECO:0000256" key="4">
    <source>
        <dbReference type="ARBA" id="ARBA00022989"/>
    </source>
</evidence>
<keyword evidence="4 6" id="KW-1133">Transmembrane helix</keyword>
<dbReference type="InterPro" id="IPR050189">
    <property type="entry name" value="MFS_Efflux_Transporters"/>
</dbReference>
<dbReference type="AlphaFoldDB" id="A0A438M3I1"/>
<feature type="transmembrane region" description="Helical" evidence="6">
    <location>
        <begin position="224"/>
        <end position="245"/>
    </location>
</feature>
<reference evidence="8 9" key="1">
    <citation type="submission" date="2019-01" db="EMBL/GenBank/DDBJ databases">
        <title>Sequencing the genomes of 1000 actinobacteria strains.</title>
        <authorList>
            <person name="Klenk H.-P."/>
        </authorList>
    </citation>
    <scope>NUCLEOTIDE SEQUENCE [LARGE SCALE GENOMIC DNA]</scope>
    <source>
        <strain evidence="8 9">DSM 43925</strain>
    </source>
</reference>
<dbReference type="PANTHER" id="PTHR43124">
    <property type="entry name" value="PURINE EFFLUX PUMP PBUE"/>
    <property type="match status" value="1"/>
</dbReference>
<dbReference type="InterPro" id="IPR020846">
    <property type="entry name" value="MFS_dom"/>
</dbReference>
<dbReference type="InterPro" id="IPR036259">
    <property type="entry name" value="MFS_trans_sf"/>
</dbReference>
<dbReference type="OrthoDB" id="9814237at2"/>
<feature type="transmembrane region" description="Helical" evidence="6">
    <location>
        <begin position="347"/>
        <end position="372"/>
    </location>
</feature>
<evidence type="ECO:0000256" key="5">
    <source>
        <dbReference type="ARBA" id="ARBA00023136"/>
    </source>
</evidence>
<dbReference type="InterPro" id="IPR011701">
    <property type="entry name" value="MFS"/>
</dbReference>
<evidence type="ECO:0000313" key="9">
    <source>
        <dbReference type="Proteomes" id="UP000284824"/>
    </source>
</evidence>
<dbReference type="SUPFAM" id="SSF103473">
    <property type="entry name" value="MFS general substrate transporter"/>
    <property type="match status" value="1"/>
</dbReference>
<protein>
    <submittedName>
        <fullName evidence="8">DHA1 family inner membrane transport protein</fullName>
    </submittedName>
</protein>
<proteinExistence type="predicted"/>
<feature type="transmembrane region" description="Helical" evidence="6">
    <location>
        <begin position="25"/>
        <end position="49"/>
    </location>
</feature>
<feature type="transmembrane region" description="Helical" evidence="6">
    <location>
        <begin position="257"/>
        <end position="276"/>
    </location>
</feature>
<evidence type="ECO:0000256" key="2">
    <source>
        <dbReference type="ARBA" id="ARBA00022475"/>
    </source>
</evidence>
<feature type="transmembrane region" description="Helical" evidence="6">
    <location>
        <begin position="288"/>
        <end position="307"/>
    </location>
</feature>
<evidence type="ECO:0000313" key="8">
    <source>
        <dbReference type="EMBL" id="RVX40292.1"/>
    </source>
</evidence>
<feature type="transmembrane region" description="Helical" evidence="6">
    <location>
        <begin position="98"/>
        <end position="119"/>
    </location>
</feature>
<dbReference type="Proteomes" id="UP000284824">
    <property type="component" value="Unassembled WGS sequence"/>
</dbReference>
<comment type="caution">
    <text evidence="8">The sequence shown here is derived from an EMBL/GenBank/DDBJ whole genome shotgun (WGS) entry which is preliminary data.</text>
</comment>
<comment type="subcellular location">
    <subcellularLocation>
        <location evidence="1">Cell membrane</location>
        <topology evidence="1">Multi-pass membrane protein</topology>
    </subcellularLocation>
</comment>
<dbReference type="PANTHER" id="PTHR43124:SF3">
    <property type="entry name" value="CHLORAMPHENICOL EFFLUX PUMP RV0191"/>
    <property type="match status" value="1"/>
</dbReference>
<keyword evidence="5 6" id="KW-0472">Membrane</keyword>
<feature type="transmembrane region" description="Helical" evidence="6">
    <location>
        <begin position="378"/>
        <end position="397"/>
    </location>
</feature>
<feature type="transmembrane region" description="Helical" evidence="6">
    <location>
        <begin position="183"/>
        <end position="204"/>
    </location>
</feature>
<feature type="transmembrane region" description="Helical" evidence="6">
    <location>
        <begin position="155"/>
        <end position="177"/>
    </location>
</feature>
<feature type="transmembrane region" description="Helical" evidence="6">
    <location>
        <begin position="125"/>
        <end position="143"/>
    </location>
</feature>
<dbReference type="EMBL" id="SAUN01000001">
    <property type="protein sequence ID" value="RVX40292.1"/>
    <property type="molecule type" value="Genomic_DNA"/>
</dbReference>
<dbReference type="PROSITE" id="PS50850">
    <property type="entry name" value="MFS"/>
    <property type="match status" value="1"/>
</dbReference>
<dbReference type="GO" id="GO:0022857">
    <property type="term" value="F:transmembrane transporter activity"/>
    <property type="evidence" value="ECO:0007669"/>
    <property type="project" value="InterPro"/>
</dbReference>
<keyword evidence="3 6" id="KW-0812">Transmembrane</keyword>
<keyword evidence="2" id="KW-1003">Cell membrane</keyword>